<protein>
    <recommendedName>
        <fullName evidence="6">Molybdopterin molybdenumtransferase</fullName>
        <ecNumber evidence="6">2.10.1.1</ecNumber>
    </recommendedName>
</protein>
<dbReference type="GO" id="GO:0005829">
    <property type="term" value="C:cytosol"/>
    <property type="evidence" value="ECO:0007669"/>
    <property type="project" value="TreeGrafter"/>
</dbReference>
<accession>A0A8X8IF97</accession>
<dbReference type="PANTHER" id="PTHR10192:SF5">
    <property type="entry name" value="GEPHYRIN"/>
    <property type="match status" value="1"/>
</dbReference>
<proteinExistence type="inferred from homology"/>
<dbReference type="InterPro" id="IPR036688">
    <property type="entry name" value="MoeA_C_domain_IV_sf"/>
</dbReference>
<dbReference type="NCBIfam" id="NF045515">
    <property type="entry name" value="Glp_gephyrin"/>
    <property type="match status" value="1"/>
</dbReference>
<evidence type="ECO:0000256" key="2">
    <source>
        <dbReference type="ARBA" id="ARBA00005046"/>
    </source>
</evidence>
<evidence type="ECO:0000259" key="7">
    <source>
        <dbReference type="SMART" id="SM00852"/>
    </source>
</evidence>
<keyword evidence="6" id="KW-0460">Magnesium</keyword>
<comment type="function">
    <text evidence="1 6">Catalyzes the insertion of molybdate into adenylated molybdopterin with the concomitant release of AMP.</text>
</comment>
<dbReference type="InterPro" id="IPR036135">
    <property type="entry name" value="MoeA_linker/N_sf"/>
</dbReference>
<dbReference type="PANTHER" id="PTHR10192">
    <property type="entry name" value="MOLYBDOPTERIN BIOSYNTHESIS PROTEIN"/>
    <property type="match status" value="1"/>
</dbReference>
<evidence type="ECO:0000313" key="9">
    <source>
        <dbReference type="Proteomes" id="UP000198711"/>
    </source>
</evidence>
<dbReference type="InterPro" id="IPR005110">
    <property type="entry name" value="MoeA_linker/N"/>
</dbReference>
<dbReference type="EMBL" id="FNNO01000004">
    <property type="protein sequence ID" value="SDW63756.1"/>
    <property type="molecule type" value="Genomic_DNA"/>
</dbReference>
<dbReference type="InterPro" id="IPR005111">
    <property type="entry name" value="MoeA_C_domain_IV"/>
</dbReference>
<dbReference type="RefSeq" id="WP_092723231.1">
    <property type="nucleotide sequence ID" value="NZ_FNNO01000004.1"/>
</dbReference>
<comment type="similarity">
    <text evidence="3 6">Belongs to the MoeA family.</text>
</comment>
<dbReference type="Pfam" id="PF03454">
    <property type="entry name" value="MoeA_C"/>
    <property type="match status" value="1"/>
</dbReference>
<dbReference type="Gene3D" id="2.40.340.10">
    <property type="entry name" value="MoeA, C-terminal, domain IV"/>
    <property type="match status" value="1"/>
</dbReference>
<keyword evidence="6" id="KW-0479">Metal-binding</keyword>
<dbReference type="GO" id="GO:0006777">
    <property type="term" value="P:Mo-molybdopterin cofactor biosynthetic process"/>
    <property type="evidence" value="ECO:0007669"/>
    <property type="project" value="UniProtKB-UniRule"/>
</dbReference>
<dbReference type="InterPro" id="IPR038987">
    <property type="entry name" value="MoeA-like"/>
</dbReference>
<comment type="cofactor">
    <cofactor evidence="6">
        <name>Mg(2+)</name>
        <dbReference type="ChEBI" id="CHEBI:18420"/>
    </cofactor>
</comment>
<dbReference type="EC" id="2.10.1.1" evidence="6"/>
<dbReference type="NCBIfam" id="TIGR00177">
    <property type="entry name" value="molyb_syn"/>
    <property type="match status" value="1"/>
</dbReference>
<dbReference type="SUPFAM" id="SSF53218">
    <property type="entry name" value="Molybdenum cofactor biosynthesis proteins"/>
    <property type="match status" value="1"/>
</dbReference>
<organism evidence="8 9">
    <name type="scientific">Hydrobacter penzbergensis</name>
    <dbReference type="NCBI Taxonomy" id="1235997"/>
    <lineage>
        <taxon>Bacteria</taxon>
        <taxon>Pseudomonadati</taxon>
        <taxon>Bacteroidota</taxon>
        <taxon>Chitinophagia</taxon>
        <taxon>Chitinophagales</taxon>
        <taxon>Chitinophagaceae</taxon>
        <taxon>Hydrobacter</taxon>
    </lineage>
</organism>
<dbReference type="AlphaFoldDB" id="A0A8X8IF97"/>
<dbReference type="SMART" id="SM00852">
    <property type="entry name" value="MoCF_biosynth"/>
    <property type="match status" value="1"/>
</dbReference>
<comment type="catalytic activity">
    <reaction evidence="5">
        <text>adenylyl-molybdopterin + molybdate = Mo-molybdopterin + AMP + H(+)</text>
        <dbReference type="Rhea" id="RHEA:35047"/>
        <dbReference type="ChEBI" id="CHEBI:15378"/>
        <dbReference type="ChEBI" id="CHEBI:36264"/>
        <dbReference type="ChEBI" id="CHEBI:62727"/>
        <dbReference type="ChEBI" id="CHEBI:71302"/>
        <dbReference type="ChEBI" id="CHEBI:456215"/>
        <dbReference type="EC" id="2.10.1.1"/>
    </reaction>
</comment>
<evidence type="ECO:0000313" key="8">
    <source>
        <dbReference type="EMBL" id="SDW63756.1"/>
    </source>
</evidence>
<dbReference type="Gene3D" id="3.40.980.10">
    <property type="entry name" value="MoaB/Mog-like domain"/>
    <property type="match status" value="1"/>
</dbReference>
<name>A0A8X8IF97_9BACT</name>
<dbReference type="SUPFAM" id="SSF63867">
    <property type="entry name" value="MoeA C-terminal domain-like"/>
    <property type="match status" value="1"/>
</dbReference>
<dbReference type="InterPro" id="IPR036425">
    <property type="entry name" value="MoaB/Mog-like_dom_sf"/>
</dbReference>
<dbReference type="InterPro" id="IPR001453">
    <property type="entry name" value="MoaB/Mog_dom"/>
</dbReference>
<evidence type="ECO:0000256" key="3">
    <source>
        <dbReference type="ARBA" id="ARBA00010763"/>
    </source>
</evidence>
<gene>
    <name evidence="8" type="ORF">SAMN05444410_104177</name>
</gene>
<keyword evidence="6" id="KW-0500">Molybdenum</keyword>
<evidence type="ECO:0000256" key="4">
    <source>
        <dbReference type="ARBA" id="ARBA00023150"/>
    </source>
</evidence>
<keyword evidence="4 6" id="KW-0501">Molybdenum cofactor biosynthesis</keyword>
<dbReference type="Pfam" id="PF03453">
    <property type="entry name" value="MoeA_N"/>
    <property type="match status" value="1"/>
</dbReference>
<keyword evidence="6" id="KW-0808">Transferase</keyword>
<reference evidence="8 9" key="1">
    <citation type="submission" date="2016-10" db="EMBL/GenBank/DDBJ databases">
        <authorList>
            <person name="Varghese N."/>
            <person name="Submissions S."/>
        </authorList>
    </citation>
    <scope>NUCLEOTIDE SEQUENCE [LARGE SCALE GENOMIC DNA]</scope>
    <source>
        <strain evidence="8 9">DSM 25353</strain>
    </source>
</reference>
<dbReference type="Gene3D" id="3.90.105.10">
    <property type="entry name" value="Molybdopterin biosynthesis moea protein, domain 2"/>
    <property type="match status" value="1"/>
</dbReference>
<dbReference type="Proteomes" id="UP000198711">
    <property type="component" value="Unassembled WGS sequence"/>
</dbReference>
<evidence type="ECO:0000256" key="1">
    <source>
        <dbReference type="ARBA" id="ARBA00002901"/>
    </source>
</evidence>
<dbReference type="Gene3D" id="2.170.190.11">
    <property type="entry name" value="Molybdopterin biosynthesis moea protein, domain 3"/>
    <property type="match status" value="1"/>
</dbReference>
<evidence type="ECO:0000256" key="6">
    <source>
        <dbReference type="RuleBase" id="RU365090"/>
    </source>
</evidence>
<dbReference type="CDD" id="cd00887">
    <property type="entry name" value="MoeA"/>
    <property type="match status" value="1"/>
</dbReference>
<dbReference type="SUPFAM" id="SSF63882">
    <property type="entry name" value="MoeA N-terminal region -like"/>
    <property type="match status" value="1"/>
</dbReference>
<comment type="pathway">
    <text evidence="2 6">Cofactor biosynthesis; molybdopterin biosynthesis.</text>
</comment>
<dbReference type="GO" id="GO:0061599">
    <property type="term" value="F:molybdopterin molybdotransferase activity"/>
    <property type="evidence" value="ECO:0007669"/>
    <property type="project" value="UniProtKB-UniRule"/>
</dbReference>
<dbReference type="GO" id="GO:0046872">
    <property type="term" value="F:metal ion binding"/>
    <property type="evidence" value="ECO:0007669"/>
    <property type="project" value="UniProtKB-UniRule"/>
</dbReference>
<comment type="caution">
    <text evidence="8">The sequence shown here is derived from an EMBL/GenBank/DDBJ whole genome shotgun (WGS) entry which is preliminary data.</text>
</comment>
<keyword evidence="9" id="KW-1185">Reference proteome</keyword>
<dbReference type="Pfam" id="PF00994">
    <property type="entry name" value="MoCF_biosynth"/>
    <property type="match status" value="1"/>
</dbReference>
<feature type="domain" description="MoaB/Mog" evidence="7">
    <location>
        <begin position="175"/>
        <end position="313"/>
    </location>
</feature>
<evidence type="ECO:0000256" key="5">
    <source>
        <dbReference type="ARBA" id="ARBA00047317"/>
    </source>
</evidence>
<sequence>MISVTEAKKRIAEAFHALEPVTMHLADAAGKVLAEDLHAPFDIPAFAQSAMDGYAFAFQDWQPGKPLGIAGEVPAGSGIIKKKMPGKAFRIFTGAPVPAGTDTVIMQEKTNATHDALTLQDEHIRHGANVRPKGSEIKAGEIAMKKSHLLTPASIGFLAGIGIEKATVYPNPEISLIVTGNELQDPGKPLQYGQVYESNSYALVAVLQFFGIESIKVYRAKDDLRTLKNMLQQALDESDMVLLTGGVSVGKYDFVTEAAAACKVESLFHKVKQKPGKPLYSGIKMNKPVFGLPGNPSSVLTCFYEYVLDAISLLNKRNLSLPVVRTPLEGVYTKTNALTHFLKGYYDGSKVTLLDAQESYRMRSFATANCLIKVDEETERCEEGSLVEIHLLTC</sequence>